<evidence type="ECO:0000256" key="1">
    <source>
        <dbReference type="SAM" id="MobiDB-lite"/>
    </source>
</evidence>
<accession>A0A212LGE0</accession>
<name>A0A212LGE0_9HYPH</name>
<protein>
    <submittedName>
        <fullName evidence="2">Uncharacterized protein</fullName>
    </submittedName>
</protein>
<evidence type="ECO:0000313" key="2">
    <source>
        <dbReference type="EMBL" id="SCM76550.1"/>
    </source>
</evidence>
<feature type="region of interest" description="Disordered" evidence="1">
    <location>
        <begin position="1"/>
        <end position="39"/>
    </location>
</feature>
<feature type="compositionally biased region" description="Low complexity" evidence="1">
    <location>
        <begin position="10"/>
        <end position="33"/>
    </location>
</feature>
<dbReference type="AlphaFoldDB" id="A0A212LGE0"/>
<reference evidence="2" key="1">
    <citation type="submission" date="2016-08" db="EMBL/GenBank/DDBJ databases">
        <authorList>
            <person name="Seilhamer J.J."/>
        </authorList>
    </citation>
    <scope>NUCLEOTIDE SEQUENCE</scope>
    <source>
        <strain evidence="2">86</strain>
    </source>
</reference>
<dbReference type="EMBL" id="FMJD01000008">
    <property type="protein sequence ID" value="SCM76550.1"/>
    <property type="molecule type" value="Genomic_DNA"/>
</dbReference>
<proteinExistence type="predicted"/>
<organism evidence="2">
    <name type="scientific">uncultured Pleomorphomonas sp</name>
    <dbReference type="NCBI Taxonomy" id="442121"/>
    <lineage>
        <taxon>Bacteria</taxon>
        <taxon>Pseudomonadati</taxon>
        <taxon>Pseudomonadota</taxon>
        <taxon>Alphaproteobacteria</taxon>
        <taxon>Hyphomicrobiales</taxon>
        <taxon>Pleomorphomonadaceae</taxon>
        <taxon>Pleomorphomonas</taxon>
        <taxon>environmental samples</taxon>
    </lineage>
</organism>
<gene>
    <name evidence="2" type="ORF">KL86PLE_40356</name>
</gene>
<sequence length="407" mass="42484">MTTRPDRSSAHAASKASAMAADPLPAPTTTSRPSGGGGRCAGISRAGWAAATAASNIERRRTRGVIVMSTVFPGASLPPTRAVGSEGALDQIGRPSGDVVLDVVDELVGERLLRLVRRPSNMRRHDDVGALGDAHQRAVGRWRLEGGDVEAGAADQSFIERLLQGRLVDQAAAGGVEDERLALHLPELGEADHVGGVGRQRTVDSDDIGRLQHLVPRGIERTEAGLALMGGEHGLHAEDAGDLGDPLPEKALTDDAETSATEIVDRMVEEAELAGFLPFTLKYVGAERDDGAAEGEHQGEGVLGNRHAGIAADVADGDAMALAVGLIDAVGAGGRDGNQLEVGQLPQDISGQPNLVDDGDRSICETVYDLIGVSMLVFGILMWKGRPPHPDLGRDSSSVEKDDLVHG</sequence>